<evidence type="ECO:0000256" key="2">
    <source>
        <dbReference type="ARBA" id="ARBA00006680"/>
    </source>
</evidence>
<evidence type="ECO:0000256" key="5">
    <source>
        <dbReference type="ARBA" id="ARBA00023118"/>
    </source>
</evidence>
<sequence length="469" mass="52420">MTAFGSLTRRQLKFTVRVKPLSPVHIGVGNEFLGRGAYHLYDENRRLALVSPRPLAAALLDHFGDQAVTHVPKLMQSDQYPPKVATQIENGTLSVRRMDVHPGAVPHLLDTGRNGGLKVMTSQANGLPYIPGSSLKGALRTAWLDWQTQQKGSYTRFAEEVARTKLRGRDADDDLMDLFQATPHLVGLENKVRAERKTYPNRDVFRAVQVSDLLPSRIGTLTKAYSVLSMSYDADPEEGYTRPSDSGKAGSQAWECLDYSADVEYAGTITVDMSLLDQLLAKDDRQKAKYPDVYQLVDALKRPQMWSEAISAYGQRFYSAELQHYEGLRERPLQRRKGIRIHDGGRQQLVLDWIKDPKRENLASRLLPLGMGVGLMAHTLLGAFNPNFDGENPDSAEYLGDEQYFDTTLTGEVLKSGKPNNGFAYLPSPKSRRVTGEFPDSGRRQGSYTTMQAERPLGWTELTLEVMPS</sequence>
<comment type="similarity">
    <text evidence="2">Belongs to the CRISPR-associated Csm5 family.</text>
</comment>
<dbReference type="Proteomes" id="UP001597475">
    <property type="component" value="Unassembled WGS sequence"/>
</dbReference>
<dbReference type="RefSeq" id="WP_386843542.1">
    <property type="nucleotide sequence ID" value="NZ_JBHUMK010000014.1"/>
</dbReference>
<evidence type="ECO:0000259" key="8">
    <source>
        <dbReference type="Pfam" id="PF03787"/>
    </source>
</evidence>
<dbReference type="EMBL" id="JBHUMK010000014">
    <property type="protein sequence ID" value="MFD2608752.1"/>
    <property type="molecule type" value="Genomic_DNA"/>
</dbReference>
<proteinExistence type="inferred from homology"/>
<accession>A0ABW5P3D1</accession>
<evidence type="ECO:0000256" key="1">
    <source>
        <dbReference type="ARBA" id="ARBA00003088"/>
    </source>
</evidence>
<dbReference type="InterPro" id="IPR010173">
    <property type="entry name" value="CRISPR-assoc_Csm5"/>
</dbReference>
<keyword evidence="5" id="KW-0051">Antiviral defense</keyword>
<organism evidence="9 10">
    <name type="scientific">Deinococcus taklimakanensis</name>
    <dbReference type="NCBI Taxonomy" id="536443"/>
    <lineage>
        <taxon>Bacteria</taxon>
        <taxon>Thermotogati</taxon>
        <taxon>Deinococcota</taxon>
        <taxon>Deinococci</taxon>
        <taxon>Deinococcales</taxon>
        <taxon>Deinococcaceae</taxon>
        <taxon>Deinococcus</taxon>
    </lineage>
</organism>
<protein>
    <recommendedName>
        <fullName evidence="3">CRISPR system Cms protein Csm5</fullName>
    </recommendedName>
    <alternativeName>
        <fullName evidence="6">CRISPR type III A-associated protein Csm5</fullName>
    </alternativeName>
</protein>
<comment type="caution">
    <text evidence="9">The sequence shown here is derived from an EMBL/GenBank/DDBJ whole genome shotgun (WGS) entry which is preliminary data.</text>
</comment>
<comment type="function">
    <text evidence="1">This subunit might be involved in maturation of a crRNA intermediate to its mature form.</text>
</comment>
<keyword evidence="10" id="KW-1185">Reference proteome</keyword>
<gene>
    <name evidence="9" type="primary">csm5</name>
    <name evidence="9" type="ORF">ACFSR9_04765</name>
</gene>
<evidence type="ECO:0000313" key="9">
    <source>
        <dbReference type="EMBL" id="MFD2608752.1"/>
    </source>
</evidence>
<evidence type="ECO:0000313" key="10">
    <source>
        <dbReference type="Proteomes" id="UP001597475"/>
    </source>
</evidence>
<dbReference type="PANTHER" id="PTHR38007">
    <property type="entry name" value="CRISPR SYSTEM CMS PROTEIN CSM5"/>
    <property type="match status" value="1"/>
</dbReference>
<dbReference type="InterPro" id="IPR005537">
    <property type="entry name" value="RAMP_III_fam"/>
</dbReference>
<dbReference type="PANTHER" id="PTHR38007:SF1">
    <property type="entry name" value="CRISPR SYSTEM CMS PROTEIN CSM5"/>
    <property type="match status" value="1"/>
</dbReference>
<evidence type="ECO:0000256" key="4">
    <source>
        <dbReference type="ARBA" id="ARBA00022884"/>
    </source>
</evidence>
<evidence type="ECO:0000256" key="6">
    <source>
        <dbReference type="ARBA" id="ARBA00031720"/>
    </source>
</evidence>
<feature type="region of interest" description="Disordered" evidence="7">
    <location>
        <begin position="420"/>
        <end position="446"/>
    </location>
</feature>
<evidence type="ECO:0000256" key="7">
    <source>
        <dbReference type="SAM" id="MobiDB-lite"/>
    </source>
</evidence>
<keyword evidence="4" id="KW-0694">RNA-binding</keyword>
<feature type="domain" description="CRISPR type III-associated protein" evidence="8">
    <location>
        <begin position="18"/>
        <end position="222"/>
    </location>
</feature>
<dbReference type="NCBIfam" id="TIGR01899">
    <property type="entry name" value="cas_TM1807_csm5"/>
    <property type="match status" value="1"/>
</dbReference>
<reference evidence="10" key="1">
    <citation type="journal article" date="2019" name="Int. J. Syst. Evol. Microbiol.">
        <title>The Global Catalogue of Microorganisms (GCM) 10K type strain sequencing project: providing services to taxonomists for standard genome sequencing and annotation.</title>
        <authorList>
            <consortium name="The Broad Institute Genomics Platform"/>
            <consortium name="The Broad Institute Genome Sequencing Center for Infectious Disease"/>
            <person name="Wu L."/>
            <person name="Ma J."/>
        </authorList>
    </citation>
    <scope>NUCLEOTIDE SEQUENCE [LARGE SCALE GENOMIC DNA]</scope>
    <source>
        <strain evidence="10">KCTC 33842</strain>
    </source>
</reference>
<name>A0ABW5P3D1_9DEIO</name>
<evidence type="ECO:0000256" key="3">
    <source>
        <dbReference type="ARBA" id="ARBA00016113"/>
    </source>
</evidence>
<dbReference type="Pfam" id="PF03787">
    <property type="entry name" value="RAMPs"/>
    <property type="match status" value="1"/>
</dbReference>